<reference evidence="1" key="1">
    <citation type="journal article" date="2020" name="Stud. Mycol.">
        <title>101 Dothideomycetes genomes: a test case for predicting lifestyles and emergence of pathogens.</title>
        <authorList>
            <person name="Haridas S."/>
            <person name="Albert R."/>
            <person name="Binder M."/>
            <person name="Bloem J."/>
            <person name="Labutti K."/>
            <person name="Salamov A."/>
            <person name="Andreopoulos B."/>
            <person name="Baker S."/>
            <person name="Barry K."/>
            <person name="Bills G."/>
            <person name="Bluhm B."/>
            <person name="Cannon C."/>
            <person name="Castanera R."/>
            <person name="Culley D."/>
            <person name="Daum C."/>
            <person name="Ezra D."/>
            <person name="Gonzalez J."/>
            <person name="Henrissat B."/>
            <person name="Kuo A."/>
            <person name="Liang C."/>
            <person name="Lipzen A."/>
            <person name="Lutzoni F."/>
            <person name="Magnuson J."/>
            <person name="Mondo S."/>
            <person name="Nolan M."/>
            <person name="Ohm R."/>
            <person name="Pangilinan J."/>
            <person name="Park H.-J."/>
            <person name="Ramirez L."/>
            <person name="Alfaro M."/>
            <person name="Sun H."/>
            <person name="Tritt A."/>
            <person name="Yoshinaga Y."/>
            <person name="Zwiers L.-H."/>
            <person name="Turgeon B."/>
            <person name="Goodwin S."/>
            <person name="Spatafora J."/>
            <person name="Crous P."/>
            <person name="Grigoriev I."/>
        </authorList>
    </citation>
    <scope>NUCLEOTIDE SEQUENCE</scope>
    <source>
        <strain evidence="1">CBS 116005</strain>
    </source>
</reference>
<accession>A0A6G1L6B7</accession>
<keyword evidence="2" id="KW-1185">Reference proteome</keyword>
<dbReference type="Proteomes" id="UP000799436">
    <property type="component" value="Unassembled WGS sequence"/>
</dbReference>
<dbReference type="EMBL" id="ML995847">
    <property type="protein sequence ID" value="KAF2768170.1"/>
    <property type="molecule type" value="Genomic_DNA"/>
</dbReference>
<gene>
    <name evidence="1" type="ORF">EJ03DRAFT_134220</name>
</gene>
<evidence type="ECO:0000313" key="2">
    <source>
        <dbReference type="Proteomes" id="UP000799436"/>
    </source>
</evidence>
<sequence>MLQTKASRRKSMAIGYVGTSNLVYAACLDHSVRLAGMASLEAKIMSGVANTLAPIFVEGTYWLGAMMTEARTSAQPEHLLDMSPWFHGLIAGRDIASNVVSLSSFTPSTPGPDGKSITTGQQQNPALCQKRLHITSLASHCSPIE</sequence>
<name>A0A6G1L6B7_9PEZI</name>
<dbReference type="AlphaFoldDB" id="A0A6G1L6B7"/>
<protein>
    <submittedName>
        <fullName evidence="1">Uncharacterized protein</fullName>
    </submittedName>
</protein>
<proteinExistence type="predicted"/>
<organism evidence="1 2">
    <name type="scientific">Teratosphaeria nubilosa</name>
    <dbReference type="NCBI Taxonomy" id="161662"/>
    <lineage>
        <taxon>Eukaryota</taxon>
        <taxon>Fungi</taxon>
        <taxon>Dikarya</taxon>
        <taxon>Ascomycota</taxon>
        <taxon>Pezizomycotina</taxon>
        <taxon>Dothideomycetes</taxon>
        <taxon>Dothideomycetidae</taxon>
        <taxon>Mycosphaerellales</taxon>
        <taxon>Teratosphaeriaceae</taxon>
        <taxon>Teratosphaeria</taxon>
    </lineage>
</organism>
<evidence type="ECO:0000313" key="1">
    <source>
        <dbReference type="EMBL" id="KAF2768170.1"/>
    </source>
</evidence>